<evidence type="ECO:0000313" key="2">
    <source>
        <dbReference type="EMBL" id="KYD09617.1"/>
    </source>
</evidence>
<name>A0A150LBB4_9BACL</name>
<keyword evidence="1" id="KW-1133">Transmembrane helix</keyword>
<dbReference type="InterPro" id="IPR006750">
    <property type="entry name" value="YdcZ"/>
</dbReference>
<evidence type="ECO:0000256" key="1">
    <source>
        <dbReference type="SAM" id="Phobius"/>
    </source>
</evidence>
<dbReference type="STRING" id="81408.B4119_2055"/>
<reference evidence="2 3" key="1">
    <citation type="submission" date="2016-01" db="EMBL/GenBank/DDBJ databases">
        <title>Draft Genome Sequences of Seven Thermophilic Sporeformers Isolated from Foods.</title>
        <authorList>
            <person name="Berendsen E.M."/>
            <person name="Wells-Bennik M.H."/>
            <person name="Krawcyk A.O."/>
            <person name="De Jong A."/>
            <person name="Holsappel S."/>
            <person name="Eijlander R.T."/>
            <person name="Kuipers O.P."/>
        </authorList>
    </citation>
    <scope>NUCLEOTIDE SEQUENCE [LARGE SCALE GENOMIC DNA]</scope>
    <source>
        <strain evidence="2 3">B4119</strain>
    </source>
</reference>
<evidence type="ECO:0000313" key="3">
    <source>
        <dbReference type="Proteomes" id="UP000075455"/>
    </source>
</evidence>
<dbReference type="PATRIC" id="fig|81408.3.peg.740"/>
<dbReference type="PANTHER" id="PTHR34821:SF2">
    <property type="entry name" value="INNER MEMBRANE PROTEIN YDCZ"/>
    <property type="match status" value="1"/>
</dbReference>
<dbReference type="AlphaFoldDB" id="A0A150LBB4"/>
<gene>
    <name evidence="2" type="ORF">B4119_2055</name>
</gene>
<dbReference type="EMBL" id="LQYS01000096">
    <property type="protein sequence ID" value="KYD09617.1"/>
    <property type="molecule type" value="Genomic_DNA"/>
</dbReference>
<protein>
    <recommendedName>
        <fullName evidence="4">EamA domain-containing protein</fullName>
    </recommendedName>
</protein>
<keyword evidence="1" id="KW-0472">Membrane</keyword>
<dbReference type="Proteomes" id="UP000075455">
    <property type="component" value="Unassembled WGS sequence"/>
</dbReference>
<feature type="transmembrane region" description="Helical" evidence="1">
    <location>
        <begin position="54"/>
        <end position="78"/>
    </location>
</feature>
<feature type="transmembrane region" description="Helical" evidence="1">
    <location>
        <begin position="188"/>
        <end position="205"/>
    </location>
</feature>
<accession>A0A150LBB4</accession>
<evidence type="ECO:0008006" key="4">
    <source>
        <dbReference type="Google" id="ProtNLM"/>
    </source>
</evidence>
<sequence length="207" mass="22581">MGDRRFCKICSSINNITKTADGVGPSAVFVVLKNHGNNFFHVIILHDMIISKVFHYYVGCGLAMKWLWMILAIVAGMATSVQAGVNGGLGKRVGVMEGAFVSFLIGTIVLFLLQLFFGKGDLLQMFSVPKWQLLGGVLGAFYVVVMVLIVPKVGVATSIMAVVAGQLVMSSIIDHFGLLGGQQIPFDMRRMTGIILLFCALWLFYKK</sequence>
<proteinExistence type="predicted"/>
<comment type="caution">
    <text evidence="2">The sequence shown here is derived from an EMBL/GenBank/DDBJ whole genome shotgun (WGS) entry which is preliminary data.</text>
</comment>
<dbReference type="PANTHER" id="PTHR34821">
    <property type="entry name" value="INNER MEMBRANE PROTEIN YDCZ"/>
    <property type="match status" value="1"/>
</dbReference>
<keyword evidence="1" id="KW-0812">Transmembrane</keyword>
<dbReference type="GO" id="GO:0005886">
    <property type="term" value="C:plasma membrane"/>
    <property type="evidence" value="ECO:0007669"/>
    <property type="project" value="TreeGrafter"/>
</dbReference>
<organism evidence="2 3">
    <name type="scientific">Saccharococcus caldoxylosilyticus</name>
    <dbReference type="NCBI Taxonomy" id="81408"/>
    <lineage>
        <taxon>Bacteria</taxon>
        <taxon>Bacillati</taxon>
        <taxon>Bacillota</taxon>
        <taxon>Bacilli</taxon>
        <taxon>Bacillales</taxon>
        <taxon>Anoxybacillaceae</taxon>
        <taxon>Saccharococcus</taxon>
    </lineage>
</organism>
<dbReference type="Pfam" id="PF04657">
    <property type="entry name" value="DMT_YdcZ"/>
    <property type="match status" value="1"/>
</dbReference>
<feature type="transmembrane region" description="Helical" evidence="1">
    <location>
        <begin position="98"/>
        <end position="118"/>
    </location>
</feature>
<dbReference type="eggNOG" id="COG3238">
    <property type="taxonomic scope" value="Bacteria"/>
</dbReference>
<feature type="transmembrane region" description="Helical" evidence="1">
    <location>
        <begin position="130"/>
        <end position="149"/>
    </location>
</feature>